<feature type="region of interest" description="Disordered" evidence="1">
    <location>
        <begin position="1"/>
        <end position="75"/>
    </location>
</feature>
<reference evidence="2" key="2">
    <citation type="submission" date="2015-07" db="EMBL/GenBank/DDBJ databases">
        <authorList>
            <person name="Noorani M."/>
        </authorList>
    </citation>
    <scope>NUCLEOTIDE SEQUENCE</scope>
    <source>
        <strain evidence="2">Yugu1</strain>
    </source>
</reference>
<name>A0A368PSM7_SETIT</name>
<evidence type="ECO:0000256" key="1">
    <source>
        <dbReference type="SAM" id="MobiDB-lite"/>
    </source>
</evidence>
<accession>A0A368PSM7</accession>
<feature type="region of interest" description="Disordered" evidence="1">
    <location>
        <begin position="142"/>
        <end position="161"/>
    </location>
</feature>
<dbReference type="AlphaFoldDB" id="A0A368PSM7"/>
<evidence type="ECO:0000313" key="2">
    <source>
        <dbReference type="EMBL" id="RCV08652.1"/>
    </source>
</evidence>
<reference evidence="2" key="1">
    <citation type="journal article" date="2012" name="Nat. Biotechnol.">
        <title>Reference genome sequence of the model plant Setaria.</title>
        <authorList>
            <person name="Bennetzen J.L."/>
            <person name="Schmutz J."/>
            <person name="Wang H."/>
            <person name="Percifield R."/>
            <person name="Hawkins J."/>
            <person name="Pontaroli A.C."/>
            <person name="Estep M."/>
            <person name="Feng L."/>
            <person name="Vaughn J.N."/>
            <person name="Grimwood J."/>
            <person name="Jenkins J."/>
            <person name="Barry K."/>
            <person name="Lindquist E."/>
            <person name="Hellsten U."/>
            <person name="Deshpande S."/>
            <person name="Wang X."/>
            <person name="Wu X."/>
            <person name="Mitros T."/>
            <person name="Triplett J."/>
            <person name="Yang X."/>
            <person name="Ye C.Y."/>
            <person name="Mauro-Herrera M."/>
            <person name="Wang L."/>
            <person name="Li P."/>
            <person name="Sharma M."/>
            <person name="Sharma R."/>
            <person name="Ronald P.C."/>
            <person name="Panaud O."/>
            <person name="Kellogg E.A."/>
            <person name="Brutnell T.P."/>
            <person name="Doust A.N."/>
            <person name="Tuskan G.A."/>
            <person name="Rokhsar D."/>
            <person name="Devos K.M."/>
        </authorList>
    </citation>
    <scope>NUCLEOTIDE SEQUENCE [LARGE SCALE GENOMIC DNA]</scope>
    <source>
        <strain evidence="2">Yugu1</strain>
    </source>
</reference>
<gene>
    <name evidence="2" type="ORF">SETIT_1G343900v2</name>
</gene>
<proteinExistence type="predicted"/>
<feature type="compositionally biased region" description="Polar residues" evidence="1">
    <location>
        <begin position="1"/>
        <end position="12"/>
    </location>
</feature>
<sequence length="218" mass="24607">MVEAQTLTSPRTRTSDEARLPPELAPHRLRGEARVVQRRRQPHSACPPRGKSADEWAGSPRRSTATTGSTRSNAIGVWGVQAEQIASEEDNLRTTNHRILPPLPGEDKLMFRSRRTSAVSRCRQWERWLRTAIHMLAAPAVSRQHMPSASEECSPRGRRGHGAEQLQVDLYTATPVLEVQKVNDSLKWSCTLFFNSSQGLKPSKMYDIDDLQNNIYRV</sequence>
<feature type="compositionally biased region" description="Basic and acidic residues" evidence="1">
    <location>
        <begin position="13"/>
        <end position="35"/>
    </location>
</feature>
<feature type="compositionally biased region" description="Low complexity" evidence="1">
    <location>
        <begin position="59"/>
        <end position="72"/>
    </location>
</feature>
<organism evidence="2">
    <name type="scientific">Setaria italica</name>
    <name type="common">Foxtail millet</name>
    <name type="synonym">Panicum italicum</name>
    <dbReference type="NCBI Taxonomy" id="4555"/>
    <lineage>
        <taxon>Eukaryota</taxon>
        <taxon>Viridiplantae</taxon>
        <taxon>Streptophyta</taxon>
        <taxon>Embryophyta</taxon>
        <taxon>Tracheophyta</taxon>
        <taxon>Spermatophyta</taxon>
        <taxon>Magnoliopsida</taxon>
        <taxon>Liliopsida</taxon>
        <taxon>Poales</taxon>
        <taxon>Poaceae</taxon>
        <taxon>PACMAD clade</taxon>
        <taxon>Panicoideae</taxon>
        <taxon>Panicodae</taxon>
        <taxon>Paniceae</taxon>
        <taxon>Cenchrinae</taxon>
        <taxon>Setaria</taxon>
    </lineage>
</organism>
<protein>
    <submittedName>
        <fullName evidence="2">Uncharacterized protein</fullName>
    </submittedName>
</protein>
<dbReference type="EMBL" id="CM003528">
    <property type="protein sequence ID" value="RCV08652.1"/>
    <property type="molecule type" value="Genomic_DNA"/>
</dbReference>